<reference evidence="3" key="1">
    <citation type="submission" date="2023-10" db="EMBL/GenBank/DDBJ databases">
        <title>Genome assemblies of two species of porcelain crab, Petrolisthes cinctipes and Petrolisthes manimaculis (Anomura: Porcellanidae).</title>
        <authorList>
            <person name="Angst P."/>
        </authorList>
    </citation>
    <scope>NUCLEOTIDE SEQUENCE</scope>
    <source>
        <strain evidence="3">PB745_01</strain>
        <tissue evidence="3">Gill</tissue>
    </source>
</reference>
<proteinExistence type="predicted"/>
<evidence type="ECO:0000256" key="1">
    <source>
        <dbReference type="SAM" id="MobiDB-lite"/>
    </source>
</evidence>
<protein>
    <submittedName>
        <fullName evidence="3">Uncharacterized protein</fullName>
    </submittedName>
</protein>
<dbReference type="EMBL" id="JAWQEG010000237">
    <property type="protein sequence ID" value="KAK3893001.1"/>
    <property type="molecule type" value="Genomic_DNA"/>
</dbReference>
<keyword evidence="4" id="KW-1185">Reference proteome</keyword>
<keyword evidence="2" id="KW-0472">Membrane</keyword>
<dbReference type="Proteomes" id="UP001286313">
    <property type="component" value="Unassembled WGS sequence"/>
</dbReference>
<gene>
    <name evidence="3" type="ORF">Pcinc_003180</name>
</gene>
<keyword evidence="2" id="KW-0812">Transmembrane</keyword>
<evidence type="ECO:0000313" key="4">
    <source>
        <dbReference type="Proteomes" id="UP001286313"/>
    </source>
</evidence>
<feature type="compositionally biased region" description="Basic residues" evidence="1">
    <location>
        <begin position="1"/>
        <end position="12"/>
    </location>
</feature>
<keyword evidence="2" id="KW-1133">Transmembrane helix</keyword>
<dbReference type="AlphaFoldDB" id="A0AAE1L1F1"/>
<comment type="caution">
    <text evidence="3">The sequence shown here is derived from an EMBL/GenBank/DDBJ whole genome shotgun (WGS) entry which is preliminary data.</text>
</comment>
<evidence type="ECO:0000256" key="2">
    <source>
        <dbReference type="SAM" id="Phobius"/>
    </source>
</evidence>
<evidence type="ECO:0000313" key="3">
    <source>
        <dbReference type="EMBL" id="KAK3893001.1"/>
    </source>
</evidence>
<accession>A0AAE1L1F1</accession>
<feature type="transmembrane region" description="Helical" evidence="2">
    <location>
        <begin position="81"/>
        <end position="103"/>
    </location>
</feature>
<sequence length="104" mass="11238">MGSKSRKKKNRRNAVPPQGQPKRRSEAVLSTSSANSVEPWDGDPTSPDTCTSDVQHPKRSRLGAPLTNTHSSLLTLVPGRLAWLSLLLAPLLSLTADSLLFILP</sequence>
<feature type="region of interest" description="Disordered" evidence="1">
    <location>
        <begin position="1"/>
        <end position="66"/>
    </location>
</feature>
<organism evidence="3 4">
    <name type="scientific">Petrolisthes cinctipes</name>
    <name type="common">Flat porcelain crab</name>
    <dbReference type="NCBI Taxonomy" id="88211"/>
    <lineage>
        <taxon>Eukaryota</taxon>
        <taxon>Metazoa</taxon>
        <taxon>Ecdysozoa</taxon>
        <taxon>Arthropoda</taxon>
        <taxon>Crustacea</taxon>
        <taxon>Multicrustacea</taxon>
        <taxon>Malacostraca</taxon>
        <taxon>Eumalacostraca</taxon>
        <taxon>Eucarida</taxon>
        <taxon>Decapoda</taxon>
        <taxon>Pleocyemata</taxon>
        <taxon>Anomura</taxon>
        <taxon>Galatheoidea</taxon>
        <taxon>Porcellanidae</taxon>
        <taxon>Petrolisthes</taxon>
    </lineage>
</organism>
<name>A0AAE1L1F1_PETCI</name>